<sequence length="100" mass="11160">MLVIWRNRREFDEDGWVFSRMQCVGGSVTISAPGIAEKRQLSRRIQARGTRIAMRTTAAGTTTASFSPMVRGQRAISQPGKLTGGNNDNRNNDERFPHLP</sequence>
<reference evidence="2 3" key="1">
    <citation type="submission" date="2016-05" db="EMBL/GenBank/DDBJ databases">
        <title>Genomic and physiological characterization of Planctopirus sp. isolated from fresh water lake.</title>
        <authorList>
            <person name="Subhash Y."/>
            <person name="Ramana C."/>
        </authorList>
    </citation>
    <scope>NUCLEOTIDE SEQUENCE [LARGE SCALE GENOMIC DNA]</scope>
    <source>
        <strain evidence="2 3">JC280</strain>
    </source>
</reference>
<evidence type="ECO:0000313" key="2">
    <source>
        <dbReference type="EMBL" id="ODA28283.1"/>
    </source>
</evidence>
<organism evidence="2 3">
    <name type="scientific">Planctopirus hydrillae</name>
    <dbReference type="NCBI Taxonomy" id="1841610"/>
    <lineage>
        <taxon>Bacteria</taxon>
        <taxon>Pseudomonadati</taxon>
        <taxon>Planctomycetota</taxon>
        <taxon>Planctomycetia</taxon>
        <taxon>Planctomycetales</taxon>
        <taxon>Planctomycetaceae</taxon>
        <taxon>Planctopirus</taxon>
    </lineage>
</organism>
<proteinExistence type="predicted"/>
<dbReference type="AlphaFoldDB" id="A0A1C3E4Z8"/>
<comment type="caution">
    <text evidence="2">The sequence shown here is derived from an EMBL/GenBank/DDBJ whole genome shotgun (WGS) entry which is preliminary data.</text>
</comment>
<gene>
    <name evidence="2" type="ORF">A6X21_01415</name>
</gene>
<evidence type="ECO:0000313" key="3">
    <source>
        <dbReference type="Proteomes" id="UP000094828"/>
    </source>
</evidence>
<feature type="region of interest" description="Disordered" evidence="1">
    <location>
        <begin position="69"/>
        <end position="100"/>
    </location>
</feature>
<dbReference type="EMBL" id="LYDR01000154">
    <property type="protein sequence ID" value="ODA28283.1"/>
    <property type="molecule type" value="Genomic_DNA"/>
</dbReference>
<protein>
    <submittedName>
        <fullName evidence="2">Uncharacterized protein</fullName>
    </submittedName>
</protein>
<dbReference type="Proteomes" id="UP000094828">
    <property type="component" value="Unassembled WGS sequence"/>
</dbReference>
<name>A0A1C3E4Z8_9PLAN</name>
<keyword evidence="3" id="KW-1185">Reference proteome</keyword>
<evidence type="ECO:0000256" key="1">
    <source>
        <dbReference type="SAM" id="MobiDB-lite"/>
    </source>
</evidence>
<accession>A0A1C3E4Z8</accession>
<feature type="compositionally biased region" description="Basic and acidic residues" evidence="1">
    <location>
        <begin position="90"/>
        <end position="100"/>
    </location>
</feature>